<dbReference type="Pfam" id="PF13560">
    <property type="entry name" value="HTH_31"/>
    <property type="match status" value="1"/>
</dbReference>
<dbReference type="Gene3D" id="1.10.260.40">
    <property type="entry name" value="lambda repressor-like DNA-binding domains"/>
    <property type="match status" value="1"/>
</dbReference>
<sequence>MAGLFSCDGVDACRSAGPRRAACLDDQSLCGVSSQPLASPRCSGRRNVRTGSDLGEWVPPGTAAREGEHVGAGDLAELLRELKGRSGLSYGALAKRLHVSTSTLHRYVNGTAVPTEFAPVERLARLCKATPDELLEVHRRWIVADATRGRKAEPVAAPQETQEPQQPQEPTEPPESSESSESAPGPAPVSTESPQPQPQPERAPQPETVPEPETELEVAHRHRPGPKSRLSPSLSRGKRQRLGVLAAVGVVLAIGGTALAVHSASGSSGGGDGKHAAVDDAPRPDTERSPSGTAEEQPSGKPSRTSSAKPPEKDEDKQDGGRTKGAPQGGGEGSEGRAPGAGGKASGGRSGRAPLTVSTQPQYWESECGRPYLINRPPNRLPSPPTPQDAAGWVSAFEAVSAGSQDVKFTVQGTGKETVVLESLNIRVVGRSDPPAWNKYLMGFLGVGCGGGVPKHVFNAKLDHGQPALVSKGDDFPYKVSESDPETFYVSATAASRYVRWYLELEWSSGSRHGTVVINDEGKPFRTSAAPDDRLYGYTLEGREWVKAWRRPNGEDGYEWEGM</sequence>
<dbReference type="AlphaFoldDB" id="A0A516RBF2"/>
<reference evidence="3 4" key="1">
    <citation type="journal article" date="2019" name="J. Ind. Microbiol. Biotechnol.">
        <title>The complete genomic sequence of Streptomyces spectabilis NRRL-2792 and identification of secondary metabolite biosynthetic gene clusters.</title>
        <authorList>
            <person name="Sinha A."/>
            <person name="Phillips-Salemka S."/>
            <person name="Niraula T.A."/>
            <person name="Short K.A."/>
            <person name="Niraula N.P."/>
        </authorList>
    </citation>
    <scope>NUCLEOTIDE SEQUENCE [LARGE SCALE GENOMIC DNA]</scope>
    <source>
        <strain evidence="3 4">NRRL 2792</strain>
    </source>
</reference>
<dbReference type="EMBL" id="CP040916">
    <property type="protein sequence ID" value="QDQ12985.1"/>
    <property type="molecule type" value="Genomic_DNA"/>
</dbReference>
<feature type="region of interest" description="Disordered" evidence="1">
    <location>
        <begin position="261"/>
        <end position="364"/>
    </location>
</feature>
<dbReference type="CDD" id="cd00093">
    <property type="entry name" value="HTH_XRE"/>
    <property type="match status" value="1"/>
</dbReference>
<dbReference type="Proteomes" id="UP000316806">
    <property type="component" value="Chromosome"/>
</dbReference>
<proteinExistence type="predicted"/>
<feature type="compositionally biased region" description="Gly residues" evidence="1">
    <location>
        <begin position="327"/>
        <end position="350"/>
    </location>
</feature>
<dbReference type="InterPro" id="IPR010982">
    <property type="entry name" value="Lambda_DNA-bd_dom_sf"/>
</dbReference>
<protein>
    <submittedName>
        <fullName evidence="3">Helix-turn-helix domain-containing protein</fullName>
    </submittedName>
</protein>
<feature type="region of interest" description="Disordered" evidence="1">
    <location>
        <begin position="148"/>
        <end position="239"/>
    </location>
</feature>
<name>A0A516RBF2_STRST</name>
<gene>
    <name evidence="3" type="ORF">FH965_22450</name>
</gene>
<feature type="compositionally biased region" description="Basic and acidic residues" evidence="1">
    <location>
        <begin position="310"/>
        <end position="322"/>
    </location>
</feature>
<feature type="compositionally biased region" description="Pro residues" evidence="1">
    <location>
        <begin position="195"/>
        <end position="209"/>
    </location>
</feature>
<dbReference type="PROSITE" id="PS50943">
    <property type="entry name" value="HTH_CROC1"/>
    <property type="match status" value="1"/>
</dbReference>
<dbReference type="SMART" id="SM00530">
    <property type="entry name" value="HTH_XRE"/>
    <property type="match status" value="1"/>
</dbReference>
<evidence type="ECO:0000313" key="3">
    <source>
        <dbReference type="EMBL" id="QDQ12985.1"/>
    </source>
</evidence>
<dbReference type="GO" id="GO:0003677">
    <property type="term" value="F:DNA binding"/>
    <property type="evidence" value="ECO:0007669"/>
    <property type="project" value="InterPro"/>
</dbReference>
<evidence type="ECO:0000259" key="2">
    <source>
        <dbReference type="PROSITE" id="PS50943"/>
    </source>
</evidence>
<evidence type="ECO:0000256" key="1">
    <source>
        <dbReference type="SAM" id="MobiDB-lite"/>
    </source>
</evidence>
<organism evidence="3 4">
    <name type="scientific">Streptomyces spectabilis</name>
    <dbReference type="NCBI Taxonomy" id="68270"/>
    <lineage>
        <taxon>Bacteria</taxon>
        <taxon>Bacillati</taxon>
        <taxon>Actinomycetota</taxon>
        <taxon>Actinomycetes</taxon>
        <taxon>Kitasatosporales</taxon>
        <taxon>Streptomycetaceae</taxon>
        <taxon>Streptomyces</taxon>
    </lineage>
</organism>
<feature type="domain" description="HTH cro/C1-type" evidence="2">
    <location>
        <begin position="79"/>
        <end position="134"/>
    </location>
</feature>
<feature type="compositionally biased region" description="Low complexity" evidence="1">
    <location>
        <begin position="154"/>
        <end position="190"/>
    </location>
</feature>
<feature type="compositionally biased region" description="Polar residues" evidence="1">
    <location>
        <begin position="289"/>
        <end position="308"/>
    </location>
</feature>
<dbReference type="SUPFAM" id="SSF47413">
    <property type="entry name" value="lambda repressor-like DNA-binding domains"/>
    <property type="match status" value="1"/>
</dbReference>
<feature type="compositionally biased region" description="Basic and acidic residues" evidence="1">
    <location>
        <begin position="272"/>
        <end position="288"/>
    </location>
</feature>
<evidence type="ECO:0000313" key="4">
    <source>
        <dbReference type="Proteomes" id="UP000316806"/>
    </source>
</evidence>
<dbReference type="InterPro" id="IPR001387">
    <property type="entry name" value="Cro/C1-type_HTH"/>
</dbReference>
<accession>A0A516RBF2</accession>